<organism evidence="1 2">
    <name type="scientific">Rhodovulum marinum</name>
    <dbReference type="NCBI Taxonomy" id="320662"/>
    <lineage>
        <taxon>Bacteria</taxon>
        <taxon>Pseudomonadati</taxon>
        <taxon>Pseudomonadota</taxon>
        <taxon>Alphaproteobacteria</taxon>
        <taxon>Rhodobacterales</taxon>
        <taxon>Paracoccaceae</taxon>
        <taxon>Rhodovulum</taxon>
    </lineage>
</organism>
<name>A0A4R2Q3Z2_9RHOB</name>
<dbReference type="AlphaFoldDB" id="A0A4R2Q3Z2"/>
<dbReference type="EMBL" id="SLXP01000002">
    <property type="protein sequence ID" value="TCP43300.1"/>
    <property type="molecule type" value="Genomic_DNA"/>
</dbReference>
<proteinExistence type="predicted"/>
<reference evidence="1 2" key="1">
    <citation type="submission" date="2019-03" db="EMBL/GenBank/DDBJ databases">
        <title>Genomic Encyclopedia of Type Strains, Phase IV (KMG-IV): sequencing the most valuable type-strain genomes for metagenomic binning, comparative biology and taxonomic classification.</title>
        <authorList>
            <person name="Goeker M."/>
        </authorList>
    </citation>
    <scope>NUCLEOTIDE SEQUENCE [LARGE SCALE GENOMIC DNA]</scope>
    <source>
        <strain evidence="1 2">DSM 18063</strain>
    </source>
</reference>
<comment type="caution">
    <text evidence="1">The sequence shown here is derived from an EMBL/GenBank/DDBJ whole genome shotgun (WGS) entry which is preliminary data.</text>
</comment>
<gene>
    <name evidence="1" type="ORF">EV662_102498</name>
</gene>
<keyword evidence="2" id="KW-1185">Reference proteome</keyword>
<dbReference type="Proteomes" id="UP000294835">
    <property type="component" value="Unassembled WGS sequence"/>
</dbReference>
<protein>
    <submittedName>
        <fullName evidence="1">Uncharacterized protein</fullName>
    </submittedName>
</protein>
<evidence type="ECO:0000313" key="2">
    <source>
        <dbReference type="Proteomes" id="UP000294835"/>
    </source>
</evidence>
<dbReference type="RefSeq" id="WP_165915530.1">
    <property type="nucleotide sequence ID" value="NZ_SLXP01000002.1"/>
</dbReference>
<accession>A0A4R2Q3Z2</accession>
<sequence>MSAERIIDPETALAIEATHWAPPAAPLDMPRQVLEQAPRHEGVLAWLMRLLRPVQHG</sequence>
<evidence type="ECO:0000313" key="1">
    <source>
        <dbReference type="EMBL" id="TCP43300.1"/>
    </source>
</evidence>